<reference evidence="1" key="1">
    <citation type="submission" date="2021-12" db="EMBL/GenBank/DDBJ databases">
        <title>Comparative genomics, transcriptomics and evolutionary studies reveal genomic signatures of adaptation to plant cell wall in hemibiotrophic fungi.</title>
        <authorList>
            <consortium name="DOE Joint Genome Institute"/>
            <person name="Baroncelli R."/>
            <person name="Diaz J.F."/>
            <person name="Benocci T."/>
            <person name="Peng M."/>
            <person name="Battaglia E."/>
            <person name="Haridas S."/>
            <person name="Andreopoulos W."/>
            <person name="Labutti K."/>
            <person name="Pangilinan J."/>
            <person name="Floch G.L."/>
            <person name="Makela M.R."/>
            <person name="Henrissat B."/>
            <person name="Grigoriev I.V."/>
            <person name="Crouch J.A."/>
            <person name="De Vries R.P."/>
            <person name="Sukno S.A."/>
            <person name="Thon M.R."/>
        </authorList>
    </citation>
    <scope>NUCLEOTIDE SEQUENCE</scope>
    <source>
        <strain evidence="1">CBS 112980</strain>
    </source>
</reference>
<name>A0AAD8UD87_GLOAC</name>
<protein>
    <submittedName>
        <fullName evidence="1">Uncharacterized protein</fullName>
    </submittedName>
</protein>
<proteinExistence type="predicted"/>
<sequence length="113" mass="12975">MRLKSEHPTCHMPAYAIENAITTESLTADAIEKSAFDNKMKIFYEYWYSMGVRGDNTLEYAEFLGYIDGTELYPDFQPITFEAFLKEILDGKSVPIYRALEENVAKAEKKTKA</sequence>
<keyword evidence="2" id="KW-1185">Reference proteome</keyword>
<organism evidence="1 2">
    <name type="scientific">Glomerella acutata</name>
    <name type="common">Colletotrichum acutatum</name>
    <dbReference type="NCBI Taxonomy" id="27357"/>
    <lineage>
        <taxon>Eukaryota</taxon>
        <taxon>Fungi</taxon>
        <taxon>Dikarya</taxon>
        <taxon>Ascomycota</taxon>
        <taxon>Pezizomycotina</taxon>
        <taxon>Sordariomycetes</taxon>
        <taxon>Hypocreomycetidae</taxon>
        <taxon>Glomerellales</taxon>
        <taxon>Glomerellaceae</taxon>
        <taxon>Colletotrichum</taxon>
        <taxon>Colletotrichum acutatum species complex</taxon>
    </lineage>
</organism>
<evidence type="ECO:0000313" key="2">
    <source>
        <dbReference type="Proteomes" id="UP001244207"/>
    </source>
</evidence>
<gene>
    <name evidence="1" type="ORF">BDZ83DRAFT_654505</name>
</gene>
<accession>A0AAD8UD87</accession>
<dbReference type="Gene3D" id="3.90.25.10">
    <property type="entry name" value="UDP-galactose 4-epimerase, domain 1"/>
    <property type="match status" value="1"/>
</dbReference>
<dbReference type="AlphaFoldDB" id="A0AAD8UD87"/>
<dbReference type="GeneID" id="85394622"/>
<dbReference type="RefSeq" id="XP_060361831.1">
    <property type="nucleotide sequence ID" value="XM_060510723.1"/>
</dbReference>
<dbReference type="EMBL" id="JAHMHS010000090">
    <property type="protein sequence ID" value="KAK1720320.1"/>
    <property type="molecule type" value="Genomic_DNA"/>
</dbReference>
<dbReference type="Proteomes" id="UP001244207">
    <property type="component" value="Unassembled WGS sequence"/>
</dbReference>
<comment type="caution">
    <text evidence="1">The sequence shown here is derived from an EMBL/GenBank/DDBJ whole genome shotgun (WGS) entry which is preliminary data.</text>
</comment>
<dbReference type="Gene3D" id="3.40.50.720">
    <property type="entry name" value="NAD(P)-binding Rossmann-like Domain"/>
    <property type="match status" value="1"/>
</dbReference>
<evidence type="ECO:0000313" key="1">
    <source>
        <dbReference type="EMBL" id="KAK1720320.1"/>
    </source>
</evidence>